<gene>
    <name evidence="2" type="primary">smc_3</name>
    <name evidence="2" type="ORF">H0A61_02048</name>
</gene>
<feature type="coiled-coil region" evidence="1">
    <location>
        <begin position="494"/>
        <end position="535"/>
    </location>
</feature>
<feature type="coiled-coil region" evidence="1">
    <location>
        <begin position="413"/>
        <end position="461"/>
    </location>
</feature>
<proteinExistence type="predicted"/>
<evidence type="ECO:0000313" key="3">
    <source>
        <dbReference type="Proteomes" id="UP000662904"/>
    </source>
</evidence>
<organism evidence="2 3">
    <name type="scientific">Koleobacter methoxysyntrophicus</name>
    <dbReference type="NCBI Taxonomy" id="2751313"/>
    <lineage>
        <taxon>Bacteria</taxon>
        <taxon>Bacillati</taxon>
        <taxon>Bacillota</taxon>
        <taxon>Clostridia</taxon>
        <taxon>Koleobacterales</taxon>
        <taxon>Koleobacteraceae</taxon>
        <taxon>Koleobacter</taxon>
    </lineage>
</organism>
<keyword evidence="1" id="KW-0175">Coiled coil</keyword>
<evidence type="ECO:0000256" key="1">
    <source>
        <dbReference type="SAM" id="Coils"/>
    </source>
</evidence>
<evidence type="ECO:0000313" key="2">
    <source>
        <dbReference type="EMBL" id="QSQ09669.1"/>
    </source>
</evidence>
<dbReference type="RefSeq" id="WP_206707014.1">
    <property type="nucleotide sequence ID" value="NZ_CP059066.1"/>
</dbReference>
<dbReference type="InterPro" id="IPR027417">
    <property type="entry name" value="P-loop_NTPase"/>
</dbReference>
<dbReference type="Proteomes" id="UP000662904">
    <property type="component" value="Chromosome"/>
</dbReference>
<protein>
    <submittedName>
        <fullName evidence="2">Chromosome partition protein Smc</fullName>
    </submittedName>
</protein>
<dbReference type="EMBL" id="CP059066">
    <property type="protein sequence ID" value="QSQ09669.1"/>
    <property type="molecule type" value="Genomic_DNA"/>
</dbReference>
<feature type="coiled-coil region" evidence="1">
    <location>
        <begin position="297"/>
        <end position="357"/>
    </location>
</feature>
<feature type="coiled-coil region" evidence="1">
    <location>
        <begin position="995"/>
        <end position="1092"/>
    </location>
</feature>
<dbReference type="Gene3D" id="3.40.50.300">
    <property type="entry name" value="P-loop containing nucleotide triphosphate hydrolases"/>
    <property type="match status" value="1"/>
</dbReference>
<feature type="coiled-coil region" evidence="1">
    <location>
        <begin position="1206"/>
        <end position="1233"/>
    </location>
</feature>
<reference evidence="2" key="1">
    <citation type="submission" date="2020-07" db="EMBL/GenBank/DDBJ databases">
        <title>Koleobacter methoxysyntrophicus gen. nov., sp. nov., a novel anaerobic bacterium isolated from deep subsurface oil field and proposal of Koleobacterales ord. nov. in the phylum Firmicutes.</title>
        <authorList>
            <person name="Sakamoto S."/>
            <person name="Tamaki H."/>
        </authorList>
    </citation>
    <scope>NUCLEOTIDE SEQUENCE</scope>
    <source>
        <strain evidence="2">NRmbB1</strain>
    </source>
</reference>
<name>A0A8A0RQ71_9FIRM</name>
<feature type="coiled-coil region" evidence="1">
    <location>
        <begin position="793"/>
        <end position="924"/>
    </location>
</feature>
<sequence length="1466" mass="171594">MPRINRVRIVNVPYDDGTKVYTDRMFNFQGKHSLINLANGGGKTLFLQMVIQTVLPNTSLAGRGFHELFKTSGHTSHILVEWILDSETPEYLLTGICATKGDDETGRIKFFMYTNSYKESNPFDIRRIPVKSQNSVTSYGRLQDIIRRAAGFPEYRISYFTSSDVKGYRKHLETFNLYSKEWKGIQVTNNEEGGISGFFRNCQTSEKVIRNLVIPSISEVIYENPEEEKQVAEAFIGLREKLLKIPELEKNIKIFNKFIEGAENILAALEEYRNICESNTHITRKLWSLRVIIDEEIQELTRKQHDTEKKLSEVQRELEDTFFQLDSLMMVRFIKELEAQESLVKQKEEERRKLTEDWELLDYKIREAKAVNAWIEIKEREREISNYNELINASLKGNEELQKELNIYSYNYLLKLKEKIKDTENNLLSIKGDLAGIEEEIKENEGKKQCLNAEKDDLNTRLGGVLEWVKNYEEIQGQIGRINLQWSLFPEKSLNDLRGEIREKKNRVEEDQLEIETREKEIQELDGEIDNKREQQLETARLITKKESVLDDYNNAYDRLKTCLSKAGLQQNSDIYSEKTVGELTVRKLDFEDSLTREILSKFRAEEKKVLLADADFYRPNKDVLKLKEVLTECNIPCVEGSSWLKEQPITREQKEMLLMGNPLIPYSIIITPQGFRELGKHKDRLIKLDLDYPVPLIIRNEENLGRRQGDHSIVSLFDRDVFVIYHRGYELFVSGEALKKYKDSLESEIQRFISNIEGLKKSIDLFNGVIYEIKAFTRKYQKDFPDTISREIKNLEAKNRRIQEEITGLLDKKMENKRVIAEKKLEIEDLEGEINVLEKNEGKLEEYLGLFNEAPEKKKIKRNLENRIKEIDGEVKRLEELMAKKYDEKNSLTLKIKGISDTLEAYRRELRDLEEEEIKEDEVLSDIDFEGIRSKLEGLRRSLYSKTSDIEGYRKAQEGARAYIRDKQKYIKEDLGIEPEALPLNPNRIADIEIQALVNSKKEKQEGIEAAEKQLKQLERQRDKIKYRIEDKKDEIIKRYNKEPVTEFFGDDLREIEKKLDYKIEQLKEKEDKIRKEIEVIMNNIRNLEGEKERLIFFIQTNNINVPEEQTGVPDKELSKNIKDSIEILSRKYMENLNKISDKKGEIRDCYDNFKYDMGRLQNLVMDKFINSMEQNLRENIEVMFDYDKVYKIFDSCFRIVENYKKATEGELERYKKDKEQLVDKAIQQAERFYTEICNIDRFSIVNTGERSVKMVKFEMVELERDSMKGRMESYFDRIINELEQLDRVEAEKEIEVKMTPANLLNVISDLGRCRIRIFKPKEAGIKTSYADWENVVAWSGGEKYTALFSMFITIISYIRSRVSPSYSTSKVILADNPFGKASAAHLLDIIFSLANRNNVQMICATALKEDDILKKFDVVYSLVLRPVEGIGVVMPDKTAELESGYYNIDIDLLEGPAQISMFDQ</sequence>
<dbReference type="KEGG" id="kme:H0A61_02048"/>
<accession>A0A8A0RQ71</accession>
<keyword evidence="3" id="KW-1185">Reference proteome</keyword>